<dbReference type="GO" id="GO:0032259">
    <property type="term" value="P:methylation"/>
    <property type="evidence" value="ECO:0007669"/>
    <property type="project" value="UniProtKB-KW"/>
</dbReference>
<dbReference type="Gene3D" id="3.40.50.150">
    <property type="entry name" value="Vaccinia Virus protein VP39"/>
    <property type="match status" value="1"/>
</dbReference>
<sequence>MQPATPSTTELRDLPQPLPQTPAELPDIPGGWTERTWTLAGRSLRLFLPAVPDAFLDDPQVAEAHARDEYMPYWAFLWPASWHLAQAVCRQPWPPGTPLVELGAGVGLVGLAALATGYRVTFTDYDPLAVHLCRVNAVRNGFDDFQAEVVDWRRPPDWRFPVILGCELLYEDRNHEPLLELTRRWLTPGGWAWFADGGRTKAERFFRLLPRYGLEATILDETGAVLSNLRVGRYQCLVVRHQSERAGPAGQPPEASPRSTRAEPIEPNR</sequence>
<dbReference type="InterPro" id="IPR019410">
    <property type="entry name" value="Methyltransf_16"/>
</dbReference>
<comment type="caution">
    <text evidence="2">The sequence shown here is derived from an EMBL/GenBank/DDBJ whole genome shotgun (WGS) entry which is preliminary data.</text>
</comment>
<dbReference type="InterPro" id="IPR029063">
    <property type="entry name" value="SAM-dependent_MTases_sf"/>
</dbReference>
<proteinExistence type="predicted"/>
<organism evidence="2">
    <name type="scientific">Schlesneria paludicola</name>
    <dbReference type="NCBI Taxonomy" id="360056"/>
    <lineage>
        <taxon>Bacteria</taxon>
        <taxon>Pseudomonadati</taxon>
        <taxon>Planctomycetota</taxon>
        <taxon>Planctomycetia</taxon>
        <taxon>Planctomycetales</taxon>
        <taxon>Planctomycetaceae</taxon>
        <taxon>Schlesneria</taxon>
    </lineage>
</organism>
<evidence type="ECO:0000313" key="2">
    <source>
        <dbReference type="EMBL" id="HGT39365.1"/>
    </source>
</evidence>
<dbReference type="AlphaFoldDB" id="A0A7C4QPV2"/>
<keyword evidence="2" id="KW-0808">Transferase</keyword>
<dbReference type="EMBL" id="DSVQ01000012">
    <property type="protein sequence ID" value="HGT39365.1"/>
    <property type="molecule type" value="Genomic_DNA"/>
</dbReference>
<dbReference type="PANTHER" id="PTHR14614">
    <property type="entry name" value="HEPATOCELLULAR CARCINOMA-ASSOCIATED ANTIGEN"/>
    <property type="match status" value="1"/>
</dbReference>
<reference evidence="2" key="1">
    <citation type="journal article" date="2020" name="mSystems">
        <title>Genome- and Community-Level Interaction Insights into Carbon Utilization and Element Cycling Functions of Hydrothermarchaeota in Hydrothermal Sediment.</title>
        <authorList>
            <person name="Zhou Z."/>
            <person name="Liu Y."/>
            <person name="Xu W."/>
            <person name="Pan J."/>
            <person name="Luo Z.H."/>
            <person name="Li M."/>
        </authorList>
    </citation>
    <scope>NUCLEOTIDE SEQUENCE [LARGE SCALE GENOMIC DNA]</scope>
    <source>
        <strain evidence="2">SpSt-508</strain>
    </source>
</reference>
<keyword evidence="2" id="KW-0489">Methyltransferase</keyword>
<accession>A0A7C4QPV2</accession>
<dbReference type="GO" id="GO:0008168">
    <property type="term" value="F:methyltransferase activity"/>
    <property type="evidence" value="ECO:0007669"/>
    <property type="project" value="UniProtKB-KW"/>
</dbReference>
<dbReference type="CDD" id="cd02440">
    <property type="entry name" value="AdoMet_MTases"/>
    <property type="match status" value="1"/>
</dbReference>
<dbReference type="SUPFAM" id="SSF53335">
    <property type="entry name" value="S-adenosyl-L-methionine-dependent methyltransferases"/>
    <property type="match status" value="1"/>
</dbReference>
<evidence type="ECO:0000256" key="1">
    <source>
        <dbReference type="SAM" id="MobiDB-lite"/>
    </source>
</evidence>
<feature type="compositionally biased region" description="Basic and acidic residues" evidence="1">
    <location>
        <begin position="260"/>
        <end position="269"/>
    </location>
</feature>
<feature type="region of interest" description="Disordered" evidence="1">
    <location>
        <begin position="243"/>
        <end position="269"/>
    </location>
</feature>
<dbReference type="Pfam" id="PF10294">
    <property type="entry name" value="Methyltransf_16"/>
    <property type="match status" value="1"/>
</dbReference>
<gene>
    <name evidence="2" type="ORF">ENS64_08915</name>
</gene>
<name>A0A7C4QPV2_9PLAN</name>
<feature type="region of interest" description="Disordered" evidence="1">
    <location>
        <begin position="1"/>
        <end position="30"/>
    </location>
</feature>
<protein>
    <submittedName>
        <fullName evidence="2">Methyltransferase</fullName>
    </submittedName>
</protein>